<name>A0A0C9VA62_SPHS4</name>
<dbReference type="InterPro" id="IPR007541">
    <property type="entry name" value="Uncharacterised_BSP"/>
</dbReference>
<dbReference type="OrthoDB" id="891726at2759"/>
<feature type="compositionally biased region" description="Pro residues" evidence="1">
    <location>
        <begin position="108"/>
        <end position="127"/>
    </location>
</feature>
<dbReference type="PANTHER" id="PTHR33321">
    <property type="match status" value="1"/>
</dbReference>
<dbReference type="Proteomes" id="UP000054279">
    <property type="component" value="Unassembled WGS sequence"/>
</dbReference>
<protein>
    <submittedName>
        <fullName evidence="2">Uncharacterized protein</fullName>
    </submittedName>
</protein>
<accession>A0A0C9VA62</accession>
<evidence type="ECO:0000313" key="3">
    <source>
        <dbReference type="Proteomes" id="UP000054279"/>
    </source>
</evidence>
<organism evidence="2 3">
    <name type="scientific">Sphaerobolus stellatus (strain SS14)</name>
    <dbReference type="NCBI Taxonomy" id="990650"/>
    <lineage>
        <taxon>Eukaryota</taxon>
        <taxon>Fungi</taxon>
        <taxon>Dikarya</taxon>
        <taxon>Basidiomycota</taxon>
        <taxon>Agaricomycotina</taxon>
        <taxon>Agaricomycetes</taxon>
        <taxon>Phallomycetidae</taxon>
        <taxon>Geastrales</taxon>
        <taxon>Sphaerobolaceae</taxon>
        <taxon>Sphaerobolus</taxon>
    </lineage>
</organism>
<feature type="compositionally biased region" description="Acidic residues" evidence="1">
    <location>
        <begin position="136"/>
        <end position="145"/>
    </location>
</feature>
<dbReference type="PANTHER" id="PTHR33321:SF12">
    <property type="entry name" value="PLANT BASIC SECRETORY PROTEIN (BSP) FAMILY PROTEIN"/>
    <property type="match status" value="1"/>
</dbReference>
<feature type="region of interest" description="Disordered" evidence="1">
    <location>
        <begin position="29"/>
        <end position="154"/>
    </location>
</feature>
<dbReference type="AlphaFoldDB" id="A0A0C9VA62"/>
<gene>
    <name evidence="2" type="ORF">M422DRAFT_33353</name>
</gene>
<keyword evidence="3" id="KW-1185">Reference proteome</keyword>
<dbReference type="HOGENOM" id="CLU_710121_0_0_1"/>
<dbReference type="EMBL" id="KN837161">
    <property type="protein sequence ID" value="KIJ38397.1"/>
    <property type="molecule type" value="Genomic_DNA"/>
</dbReference>
<proteinExistence type="predicted"/>
<evidence type="ECO:0000313" key="2">
    <source>
        <dbReference type="EMBL" id="KIJ38397.1"/>
    </source>
</evidence>
<dbReference type="Pfam" id="PF04450">
    <property type="entry name" value="BSP"/>
    <property type="match status" value="1"/>
</dbReference>
<reference evidence="2 3" key="1">
    <citation type="submission" date="2014-06" db="EMBL/GenBank/DDBJ databases">
        <title>Evolutionary Origins and Diversification of the Mycorrhizal Mutualists.</title>
        <authorList>
            <consortium name="DOE Joint Genome Institute"/>
            <consortium name="Mycorrhizal Genomics Consortium"/>
            <person name="Kohler A."/>
            <person name="Kuo A."/>
            <person name="Nagy L.G."/>
            <person name="Floudas D."/>
            <person name="Copeland A."/>
            <person name="Barry K.W."/>
            <person name="Cichocki N."/>
            <person name="Veneault-Fourrey C."/>
            <person name="LaButti K."/>
            <person name="Lindquist E.A."/>
            <person name="Lipzen A."/>
            <person name="Lundell T."/>
            <person name="Morin E."/>
            <person name="Murat C."/>
            <person name="Riley R."/>
            <person name="Ohm R."/>
            <person name="Sun H."/>
            <person name="Tunlid A."/>
            <person name="Henrissat B."/>
            <person name="Grigoriev I.V."/>
            <person name="Hibbett D.S."/>
            <person name="Martin F."/>
        </authorList>
    </citation>
    <scope>NUCLEOTIDE SEQUENCE [LARGE SCALE GENOMIC DNA]</scope>
    <source>
        <strain evidence="2 3">SS14</strain>
    </source>
</reference>
<evidence type="ECO:0000256" key="1">
    <source>
        <dbReference type="SAM" id="MobiDB-lite"/>
    </source>
</evidence>
<sequence length="389" mass="43523">MAFSNLKYSERKTEQQALVSLLDEYFESRRNSGARGPTGPSIAVTDTPNDRNIDLPAKNLKPPVPLPKRTSKIASLSRPVSAPAPAIIRPSEPKASLPPRRLSQIVPSPSPSPAPATPVPTRRPPPINRLTRPTVQEEEEEEEETVQAPPPPLEMPPMWGNILSKFEYPPPDHSSPGIDLFNKYVLYPINELHSAAISIFGILYPDADFTPKLVQSPVKLIMRDMDGVAHAANSTAFSGQFIGQASRNVTHKSDFVFSTQYLAGLKNHPDPLFEIRGIIYHELTHTFQYSAENTPGGLIEGIADFVRLRGGFGATHWKEQPDGKKWDQGYETTAYFLDWVDKNVYEGLVSYINQWLGNNKKYSEEALFEAIMPGWSWAIMWDQYLASRQ</sequence>